<feature type="compositionally biased region" description="Polar residues" evidence="5">
    <location>
        <begin position="1514"/>
        <end position="1526"/>
    </location>
</feature>
<dbReference type="Gene3D" id="1.10.287.1490">
    <property type="match status" value="1"/>
</dbReference>
<evidence type="ECO:0000256" key="4">
    <source>
        <dbReference type="SAM" id="Coils"/>
    </source>
</evidence>
<feature type="coiled-coil region" evidence="4">
    <location>
        <begin position="319"/>
        <end position="388"/>
    </location>
</feature>
<gene>
    <name evidence="7" type="primary">SUVC09G0260</name>
    <name evidence="7" type="ORF">SUVC_09G0260</name>
</gene>
<protein>
    <recommendedName>
        <fullName evidence="6">NUA/TPR/MLP1-2-like domain-containing protein</fullName>
    </recommendedName>
</protein>
<dbReference type="PANTHER" id="PTHR18898">
    <property type="entry name" value="NUCLEOPROTEIN TPR-RELATED"/>
    <property type="match status" value="1"/>
</dbReference>
<name>A0AA35NV01_SACUV</name>
<evidence type="ECO:0000256" key="5">
    <source>
        <dbReference type="SAM" id="MobiDB-lite"/>
    </source>
</evidence>
<keyword evidence="3" id="KW-0539">Nucleus</keyword>
<feature type="coiled-coil region" evidence="4">
    <location>
        <begin position="213"/>
        <end position="261"/>
    </location>
</feature>
<accession>A0AA35NV01</accession>
<evidence type="ECO:0000313" key="8">
    <source>
        <dbReference type="Proteomes" id="UP001162090"/>
    </source>
</evidence>
<reference evidence="7" key="1">
    <citation type="submission" date="2022-10" db="EMBL/GenBank/DDBJ databases">
        <authorList>
            <person name="Byrne P K."/>
        </authorList>
    </citation>
    <scope>NUCLEOTIDE SEQUENCE</scope>
    <source>
        <strain evidence="7">CBS7001</strain>
    </source>
</reference>
<organism evidence="7 8">
    <name type="scientific">Saccharomyces uvarum</name>
    <name type="common">Yeast</name>
    <name type="synonym">Saccharomyces bayanus var. uvarum</name>
    <dbReference type="NCBI Taxonomy" id="230603"/>
    <lineage>
        <taxon>Eukaryota</taxon>
        <taxon>Fungi</taxon>
        <taxon>Dikarya</taxon>
        <taxon>Ascomycota</taxon>
        <taxon>Saccharomycotina</taxon>
        <taxon>Saccharomycetes</taxon>
        <taxon>Saccharomycetales</taxon>
        <taxon>Saccharomycetaceae</taxon>
        <taxon>Saccharomyces</taxon>
    </lineage>
</organism>
<feature type="region of interest" description="Disordered" evidence="5">
    <location>
        <begin position="1487"/>
        <end position="1526"/>
    </location>
</feature>
<feature type="coiled-coil region" evidence="4">
    <location>
        <begin position="1175"/>
        <end position="1347"/>
    </location>
</feature>
<proteinExistence type="predicted"/>
<feature type="coiled-coil region" evidence="4">
    <location>
        <begin position="84"/>
        <end position="118"/>
    </location>
</feature>
<dbReference type="Proteomes" id="UP001162090">
    <property type="component" value="Chromosome 9"/>
</dbReference>
<dbReference type="PANTHER" id="PTHR18898:SF2">
    <property type="entry name" value="NUCLEOPROTEIN TPR"/>
    <property type="match status" value="1"/>
</dbReference>
<keyword evidence="2 4" id="KW-0175">Coiled coil</keyword>
<sequence>MEDKISEYLHVPSKSLQGVNYSILRALCKRIDKFERSEEEVTRLNVLIDEIKSQYYTRISKLNELLGESSEEKNVSKKELSRLHNLLKNERSKCARKIDALNKQLNASKNTITKLNDERGVKEEAEVLKAEHQNNDLERSALGHENKLLRRKLLEMENILQTCKSNTLSLKLKYDTVVQEKELILENKKWMEEQLSFRDEKTLVDDVTRTSHVQNLEEQLNRTQNDYESVSTNNQFLLAQNKQLSHSMEQKILEIKNLKDTVNIEKADFSKEMTLQKNMNDLLRSQLTSFEKNYSLSAREKDNDDPCKNSQHANVVDKLIDTKLQLEKSKDECQRLQNIVADCIEEDEAAFDNTHNVDPSVNKVFSDIKALKRQLIKERNQKFQLQNQMESFIKELERKTPELISFKERTESLEQELKNSTDLLETISLAKRKDEKELTSLRQKINNCEANIHSLVKQRLDLARQVKLLLLNISAVQKKASPLSNDELISLKKLLESGDVPNEKDSQIIITERLVEFNNTNELQEKNMELLNCVRVLADKLENHEGKQDKSLAKLENQTIKEAKDAIIELEHVNSTLESRIDILSRERDSYKLLASANGNKIYADAANKTEAANLKKIKELESELSLTKVENSAVVQRLNKELLTCKKSQSNGQIALQEFSNFKVLAIEKENLLQTRIDDLKTKLEKQRSSAPSSIHGSIGSEETELSQYKNKTKSLMCEISNLSKKNTDLRCMKESLTRDLERCCKEKMQLQMKLTESETSHNEQKLKSDSKQVQYNTKIKNLEKNCEELNNRLHSKVQEIETLQTSKNSQLKWAQNTIDDTEKNMKSLSTDLSEKKTTIRKLSLEMKDLEIELQKTKLQYKLLNNSSDANTLETALKKELERSQIDLKDAHSQIEAYEEIISTDENTLKELNDQLTKTKEELKVKSQSLDEENNAKEEEISFLRRELDEIRGLQPKLKEGALRLVQQSEKLGNQTQRIQAMNEKIDKMTTIVELHQEVETSQYQAKLKANKDLSALVLRLENEVLDYQTELKKTKSSLHSTQELLDKHERKWMEEKADYERELISNIEQTESLRVENSALVEKIDDGTGENNGDKEYLKLVSLFSSLRHERNTLETKLTTCKRDLALAKQKNANLEKSVNDMQQTHLVSRKDVQCSTDIIDEFEDIMKEIAQVNILKENNTILQKSLKKVTEKNEAIYKEHTSLQYEISQLQGDLAQTKEQVSVNANKVLVYESEIEQWKQRYDNLSQQQKETHKDETEKLFNEISDLKAKLLNAQNANADLNDKFNRLKKQAHEKLDASKKQQTALTNEVDELKDMKNELEESLHSEESKVLELEAKLKKHLVQAEGVSKDQEEDTSKPLMEEIELLKRELQVFKETSDSSDTIEKMKEIMEAEKNKIIEEKTTEFERKLEEATGKNTGATIENGENMEELKKQWLKQYEEETMRRIKEAEENLKKRIRLPSEERIQKIISKRKEELEQEFQRKLKANSGSFTLSSDKKENEVNAEDDLWNSPSKGNSEKPSVVTNLIRQKNLILQEQLKNPKKGIISNDSRPTSSNKENDIPGSTTAENKAPLAFNFGKPLFPSNTSSFQSFQNPFTPAATSFNTGVSPVFNIKPALAVDATVDTFKTPGLNDAGTNEAKIIEIGNNSLKRPIENEVSFDTDSKKVKENSDNDQVSEN</sequence>
<evidence type="ECO:0000256" key="1">
    <source>
        <dbReference type="ARBA" id="ARBA00004123"/>
    </source>
</evidence>
<dbReference type="InterPro" id="IPR057974">
    <property type="entry name" value="NUA/TPR/MLP1-2-like_dom"/>
</dbReference>
<evidence type="ECO:0000259" key="6">
    <source>
        <dbReference type="Pfam" id="PF25785"/>
    </source>
</evidence>
<evidence type="ECO:0000256" key="2">
    <source>
        <dbReference type="ARBA" id="ARBA00023054"/>
    </source>
</evidence>
<feature type="region of interest" description="Disordered" evidence="5">
    <location>
        <begin position="1657"/>
        <end position="1682"/>
    </location>
</feature>
<comment type="subcellular location">
    <subcellularLocation>
        <location evidence="1">Nucleus</location>
    </subcellularLocation>
</comment>
<evidence type="ECO:0000313" key="7">
    <source>
        <dbReference type="EMBL" id="CAI4065213.1"/>
    </source>
</evidence>
<feature type="coiled-coil region" evidence="4">
    <location>
        <begin position="431"/>
        <end position="458"/>
    </location>
</feature>
<feature type="coiled-coil region" evidence="4">
    <location>
        <begin position="1012"/>
        <end position="1053"/>
    </location>
</feature>
<evidence type="ECO:0000256" key="3">
    <source>
        <dbReference type="ARBA" id="ARBA00023242"/>
    </source>
</evidence>
<feature type="region of interest" description="Disordered" evidence="5">
    <location>
        <begin position="1542"/>
        <end position="1572"/>
    </location>
</feature>
<feature type="domain" description="NUA/TPR/MLP1-2-like" evidence="6">
    <location>
        <begin position="438"/>
        <end position="545"/>
    </location>
</feature>
<dbReference type="GO" id="GO:0017056">
    <property type="term" value="F:structural constituent of nuclear pore"/>
    <property type="evidence" value="ECO:0007669"/>
    <property type="project" value="TreeGrafter"/>
</dbReference>
<feature type="compositionally biased region" description="Polar residues" evidence="5">
    <location>
        <begin position="1551"/>
        <end position="1572"/>
    </location>
</feature>
<feature type="coiled-coil region" evidence="4">
    <location>
        <begin position="707"/>
        <end position="986"/>
    </location>
</feature>
<dbReference type="Pfam" id="PF25785">
    <property type="entry name" value="TPR"/>
    <property type="match status" value="1"/>
</dbReference>
<feature type="coiled-coil region" evidence="4">
    <location>
        <begin position="1120"/>
        <end position="1147"/>
    </location>
</feature>
<feature type="coiled-coil region" evidence="4">
    <location>
        <begin position="1387"/>
        <end position="1419"/>
    </location>
</feature>
<dbReference type="GO" id="GO:0006406">
    <property type="term" value="P:mRNA export from nucleus"/>
    <property type="evidence" value="ECO:0007669"/>
    <property type="project" value="TreeGrafter"/>
</dbReference>
<feature type="region of interest" description="Disordered" evidence="5">
    <location>
        <begin position="685"/>
        <end position="707"/>
    </location>
</feature>
<feature type="compositionally biased region" description="Basic and acidic residues" evidence="5">
    <location>
        <begin position="1665"/>
        <end position="1674"/>
    </location>
</feature>
<dbReference type="EMBL" id="OX365920">
    <property type="protein sequence ID" value="CAI4065213.1"/>
    <property type="molecule type" value="Genomic_DNA"/>
</dbReference>
<dbReference type="GO" id="GO:0005643">
    <property type="term" value="C:nuclear pore"/>
    <property type="evidence" value="ECO:0007669"/>
    <property type="project" value="TreeGrafter"/>
</dbReference>
<feature type="coiled-coil region" evidence="4">
    <location>
        <begin position="538"/>
        <end position="587"/>
    </location>
</feature>